<keyword evidence="2" id="KW-1185">Reference proteome</keyword>
<reference evidence="1" key="1">
    <citation type="submission" date="2022-11" db="EMBL/GenBank/DDBJ databases">
        <authorList>
            <person name="Kikuchi T."/>
        </authorList>
    </citation>
    <scope>NUCLEOTIDE SEQUENCE</scope>
    <source>
        <strain evidence="1">PS1010</strain>
    </source>
</reference>
<organism evidence="1 2">
    <name type="scientific">Caenorhabditis angaria</name>
    <dbReference type="NCBI Taxonomy" id="860376"/>
    <lineage>
        <taxon>Eukaryota</taxon>
        <taxon>Metazoa</taxon>
        <taxon>Ecdysozoa</taxon>
        <taxon>Nematoda</taxon>
        <taxon>Chromadorea</taxon>
        <taxon>Rhabditida</taxon>
        <taxon>Rhabditina</taxon>
        <taxon>Rhabditomorpha</taxon>
        <taxon>Rhabditoidea</taxon>
        <taxon>Rhabditidae</taxon>
        <taxon>Peloderinae</taxon>
        <taxon>Caenorhabditis</taxon>
    </lineage>
</organism>
<dbReference type="Proteomes" id="UP001152747">
    <property type="component" value="Unassembled WGS sequence"/>
</dbReference>
<dbReference type="AlphaFoldDB" id="A0A9P1N6N0"/>
<sequence length="243" mass="28443">MDLIPIKTPPISHISKVEEEGYCKSSYPESEREIRETSYESIYTVEHSMAGNRQDFAPFVDSSKFTKIETHQQLNELTKDEINKVIRSPNEEFAKKCVNKFAMLSNGWRMARFRPYSFIYSKPPQLFGSTPPPSSPKLKHRAEKLNEFINNSIFAASILIERINEKVLKLWDFLQITIQHKIIIFVEVGKNLMFRKSHVSKIEDERNQCPSGEIVKNCVKHFLYPHHMIFRFKTAETSQSRRN</sequence>
<gene>
    <name evidence="1" type="ORF">CAMP_LOCUS15797</name>
</gene>
<evidence type="ECO:0000313" key="2">
    <source>
        <dbReference type="Proteomes" id="UP001152747"/>
    </source>
</evidence>
<proteinExistence type="predicted"/>
<evidence type="ECO:0000313" key="1">
    <source>
        <dbReference type="EMBL" id="CAI5453160.1"/>
    </source>
</evidence>
<protein>
    <submittedName>
        <fullName evidence="1">Uncharacterized protein</fullName>
    </submittedName>
</protein>
<dbReference type="EMBL" id="CANHGI010000005">
    <property type="protein sequence ID" value="CAI5453160.1"/>
    <property type="molecule type" value="Genomic_DNA"/>
</dbReference>
<comment type="caution">
    <text evidence="1">The sequence shown here is derived from an EMBL/GenBank/DDBJ whole genome shotgun (WGS) entry which is preliminary data.</text>
</comment>
<name>A0A9P1N6N0_9PELO</name>
<accession>A0A9P1N6N0</accession>